<reference evidence="1" key="1">
    <citation type="journal article" date="2021" name="New Phytol.">
        <title>Evolutionary innovations through gain and loss of genes in the ectomycorrhizal Boletales.</title>
        <authorList>
            <person name="Wu G."/>
            <person name="Miyauchi S."/>
            <person name="Morin E."/>
            <person name="Kuo A."/>
            <person name="Drula E."/>
            <person name="Varga T."/>
            <person name="Kohler A."/>
            <person name="Feng B."/>
            <person name="Cao Y."/>
            <person name="Lipzen A."/>
            <person name="Daum C."/>
            <person name="Hundley H."/>
            <person name="Pangilinan J."/>
            <person name="Johnson J."/>
            <person name="Barry K."/>
            <person name="LaButti K."/>
            <person name="Ng V."/>
            <person name="Ahrendt S."/>
            <person name="Min B."/>
            <person name="Choi I.G."/>
            <person name="Park H."/>
            <person name="Plett J.M."/>
            <person name="Magnuson J."/>
            <person name="Spatafora J.W."/>
            <person name="Nagy L.G."/>
            <person name="Henrissat B."/>
            <person name="Grigoriev I.V."/>
            <person name="Yang Z.L."/>
            <person name="Xu J."/>
            <person name="Martin F.M."/>
        </authorList>
    </citation>
    <scope>NUCLEOTIDE SEQUENCE</scope>
    <source>
        <strain evidence="1">KKN 215</strain>
    </source>
</reference>
<protein>
    <submittedName>
        <fullName evidence="1">Uncharacterized protein</fullName>
    </submittedName>
</protein>
<comment type="caution">
    <text evidence="1">The sequence shown here is derived from an EMBL/GenBank/DDBJ whole genome shotgun (WGS) entry which is preliminary data.</text>
</comment>
<proteinExistence type="predicted"/>
<evidence type="ECO:0000313" key="2">
    <source>
        <dbReference type="Proteomes" id="UP000813824"/>
    </source>
</evidence>
<dbReference type="EMBL" id="JAEVFJ010000018">
    <property type="protein sequence ID" value="KAH8099802.1"/>
    <property type="molecule type" value="Genomic_DNA"/>
</dbReference>
<sequence length="363" mass="41550">MDLLYRLLLAVVSFFLPQKHLLHSLSTKRVSLRTLSIHELTCSGSSHDGTYPFTFTCSDIRLQFHWPDSTSRHWLKFTCTTPYYTSPTAQTSAASIVATCWFFPLLFRQTAGPWADVEIDDLRIRVRKSKETPYFIQGLRRNIVGAVLTGEIIRVDDFKTTVKLSGLVRPVVDEDNDEADGDDGGSKDLIMSTVPSTHHSLHPEPFSMPSSFQDELRVSVYARQLHLHNHEGRVYTFGDVQSQFRRNWTERRGTLVLVSKECRWTRAHWSVLEKESVVIGWWTQLVTSVVKFPSDIMLAINNPMTIANLYVSTSDVRFDEFRIRDAELLIQAITIAREKMYHAGVEWQDVLIDGLAGMLRQQG</sequence>
<gene>
    <name evidence="1" type="ORF">BXZ70DRAFT_941116</name>
</gene>
<evidence type="ECO:0000313" key="1">
    <source>
        <dbReference type="EMBL" id="KAH8099802.1"/>
    </source>
</evidence>
<organism evidence="1 2">
    <name type="scientific">Cristinia sonorae</name>
    <dbReference type="NCBI Taxonomy" id="1940300"/>
    <lineage>
        <taxon>Eukaryota</taxon>
        <taxon>Fungi</taxon>
        <taxon>Dikarya</taxon>
        <taxon>Basidiomycota</taxon>
        <taxon>Agaricomycotina</taxon>
        <taxon>Agaricomycetes</taxon>
        <taxon>Agaricomycetidae</taxon>
        <taxon>Agaricales</taxon>
        <taxon>Pleurotineae</taxon>
        <taxon>Stephanosporaceae</taxon>
        <taxon>Cristinia</taxon>
    </lineage>
</organism>
<keyword evidence="2" id="KW-1185">Reference proteome</keyword>
<accession>A0A8K0UMR9</accession>
<dbReference type="OrthoDB" id="2798046at2759"/>
<dbReference type="AlphaFoldDB" id="A0A8K0UMR9"/>
<name>A0A8K0UMR9_9AGAR</name>
<dbReference type="Proteomes" id="UP000813824">
    <property type="component" value="Unassembled WGS sequence"/>
</dbReference>